<dbReference type="GeneID" id="99216078"/>
<keyword evidence="5" id="KW-1277">Toxin-antitoxin system</keyword>
<dbReference type="InterPro" id="IPR000021">
    <property type="entry name" value="Hok/gef_toxin"/>
</dbReference>
<evidence type="ECO:0000313" key="10">
    <source>
        <dbReference type="Proteomes" id="UP000192536"/>
    </source>
</evidence>
<comment type="subcellular location">
    <subcellularLocation>
        <location evidence="1">Cell inner membrane</location>
        <topology evidence="1">Single-pass membrane protein</topology>
    </subcellularLocation>
</comment>
<proteinExistence type="inferred from homology"/>
<keyword evidence="4" id="KW-0997">Cell inner membrane</keyword>
<evidence type="ECO:0000256" key="7">
    <source>
        <dbReference type="ARBA" id="ARBA00022989"/>
    </source>
</evidence>
<evidence type="ECO:0000313" key="9">
    <source>
        <dbReference type="EMBL" id="ORJ26481.1"/>
    </source>
</evidence>
<evidence type="ECO:0000256" key="4">
    <source>
        <dbReference type="ARBA" id="ARBA00022519"/>
    </source>
</evidence>
<keyword evidence="8" id="KW-0472">Membrane</keyword>
<dbReference type="Proteomes" id="UP000192536">
    <property type="component" value="Unassembled WGS sequence"/>
</dbReference>
<organism evidence="9 10">
    <name type="scientific">Rouxiella badensis</name>
    <dbReference type="NCBI Taxonomy" id="1646377"/>
    <lineage>
        <taxon>Bacteria</taxon>
        <taxon>Pseudomonadati</taxon>
        <taxon>Pseudomonadota</taxon>
        <taxon>Gammaproteobacteria</taxon>
        <taxon>Enterobacterales</taxon>
        <taxon>Yersiniaceae</taxon>
        <taxon>Rouxiella</taxon>
    </lineage>
</organism>
<name>A0A1X0WIA7_9GAMM</name>
<evidence type="ECO:0000256" key="2">
    <source>
        <dbReference type="ARBA" id="ARBA00008629"/>
    </source>
</evidence>
<evidence type="ECO:0000256" key="5">
    <source>
        <dbReference type="ARBA" id="ARBA00022649"/>
    </source>
</evidence>
<evidence type="ECO:0000256" key="1">
    <source>
        <dbReference type="ARBA" id="ARBA00004377"/>
    </source>
</evidence>
<keyword evidence="10" id="KW-1185">Reference proteome</keyword>
<gene>
    <name evidence="9" type="ORF">BS640_05750</name>
</gene>
<keyword evidence="6" id="KW-0812">Transmembrane</keyword>
<sequence>MITGGEVCELHIKRGNTEIAAFMACEPLR</sequence>
<comment type="similarity">
    <text evidence="2">Belongs to the Hok/Gef family.</text>
</comment>
<keyword evidence="3" id="KW-1003">Cell membrane</keyword>
<dbReference type="GO" id="GO:0005886">
    <property type="term" value="C:plasma membrane"/>
    <property type="evidence" value="ECO:0007669"/>
    <property type="project" value="UniProtKB-SubCell"/>
</dbReference>
<evidence type="ECO:0008006" key="11">
    <source>
        <dbReference type="Google" id="ProtNLM"/>
    </source>
</evidence>
<evidence type="ECO:0000256" key="3">
    <source>
        <dbReference type="ARBA" id="ARBA00022475"/>
    </source>
</evidence>
<evidence type="ECO:0000256" key="6">
    <source>
        <dbReference type="ARBA" id="ARBA00022692"/>
    </source>
</evidence>
<protein>
    <recommendedName>
        <fullName evidence="11">Hok/Gef family protein</fullName>
    </recommendedName>
</protein>
<reference evidence="9 10" key="1">
    <citation type="journal article" date="2017" name="Int. J. Syst. Evol. Microbiol.">
        <title>Rouxiella badensis sp. nov. and Rouxiella silvae sp. nov. isolated from peat bog soil in Germany and emendation of the genus description.</title>
        <authorList>
            <person name="Le Fleche-Mateos A."/>
            <person name="Kugler J.H."/>
            <person name="Hansen S.H."/>
            <person name="Syldatk C."/>
            <person name="Hausmann R."/>
            <person name="Lomprez F."/>
            <person name="Vandenbogaert M."/>
            <person name="Manuguerra J.C."/>
            <person name="Grimont P.A."/>
        </authorList>
    </citation>
    <scope>NUCLEOTIDE SEQUENCE [LARGE SCALE GENOMIC DNA]</scope>
    <source>
        <strain evidence="9 10">DSM 100043</strain>
    </source>
</reference>
<dbReference type="EMBL" id="MRWE01000007">
    <property type="protein sequence ID" value="ORJ26481.1"/>
    <property type="molecule type" value="Genomic_DNA"/>
</dbReference>
<dbReference type="Pfam" id="PF01848">
    <property type="entry name" value="HOK_GEF"/>
    <property type="match status" value="1"/>
</dbReference>
<accession>A0A1X0WIA7</accession>
<evidence type="ECO:0000256" key="8">
    <source>
        <dbReference type="ARBA" id="ARBA00023136"/>
    </source>
</evidence>
<comment type="caution">
    <text evidence="9">The sequence shown here is derived from an EMBL/GenBank/DDBJ whole genome shotgun (WGS) entry which is preliminary data.</text>
</comment>
<keyword evidence="7" id="KW-1133">Transmembrane helix</keyword>
<dbReference type="RefSeq" id="WP_081601379.1">
    <property type="nucleotide sequence ID" value="NZ_CAUQAZ010000240.1"/>
</dbReference>
<dbReference type="AlphaFoldDB" id="A0A1X0WIA7"/>